<dbReference type="KEGG" id="ctp:CTRG_05856"/>
<feature type="domain" description="Vps72/YL1 C-terminal" evidence="1">
    <location>
        <begin position="68"/>
        <end position="98"/>
    </location>
</feature>
<dbReference type="OrthoDB" id="5282002at2759"/>
<dbReference type="Pfam" id="PF13824">
    <property type="entry name" value="zf-Mss51"/>
    <property type="match status" value="1"/>
</dbReference>
<dbReference type="PANTHER" id="PTHR28069:SF1">
    <property type="entry name" value="PROTEIN MSS51, MITOCHONDRIAL"/>
    <property type="match status" value="1"/>
</dbReference>
<dbReference type="InterPro" id="IPR032717">
    <property type="entry name" value="Mss51_Znf"/>
</dbReference>
<gene>
    <name evidence="2" type="ORF">CTRG_05856</name>
</gene>
<dbReference type="RefSeq" id="XP_002546378.1">
    <property type="nucleotide sequence ID" value="XM_002546332.1"/>
</dbReference>
<keyword evidence="3" id="KW-1185">Reference proteome</keyword>
<dbReference type="AlphaFoldDB" id="C5MIG3"/>
<reference evidence="2 3" key="1">
    <citation type="journal article" date="2009" name="Nature">
        <title>Evolution of pathogenicity and sexual reproduction in eight Candida genomes.</title>
        <authorList>
            <person name="Butler G."/>
            <person name="Rasmussen M.D."/>
            <person name="Lin M.F."/>
            <person name="Santos M.A."/>
            <person name="Sakthikumar S."/>
            <person name="Munro C.A."/>
            <person name="Rheinbay E."/>
            <person name="Grabherr M."/>
            <person name="Forche A."/>
            <person name="Reedy J.L."/>
            <person name="Agrafioti I."/>
            <person name="Arnaud M.B."/>
            <person name="Bates S."/>
            <person name="Brown A.J."/>
            <person name="Brunke S."/>
            <person name="Costanzo M.C."/>
            <person name="Fitzpatrick D.A."/>
            <person name="de Groot P.W."/>
            <person name="Harris D."/>
            <person name="Hoyer L.L."/>
            <person name="Hube B."/>
            <person name="Klis F.M."/>
            <person name="Kodira C."/>
            <person name="Lennard N."/>
            <person name="Logue M.E."/>
            <person name="Martin R."/>
            <person name="Neiman A.M."/>
            <person name="Nikolaou E."/>
            <person name="Quail M.A."/>
            <person name="Quinn J."/>
            <person name="Santos M.C."/>
            <person name="Schmitzberger F.F."/>
            <person name="Sherlock G."/>
            <person name="Shah P."/>
            <person name="Silverstein K.A."/>
            <person name="Skrzypek M.S."/>
            <person name="Soll D."/>
            <person name="Staggs R."/>
            <person name="Stansfield I."/>
            <person name="Stumpf M.P."/>
            <person name="Sudbery P.E."/>
            <person name="Srikantha T."/>
            <person name="Zeng Q."/>
            <person name="Berman J."/>
            <person name="Berriman M."/>
            <person name="Heitman J."/>
            <person name="Gow N.A."/>
            <person name="Lorenz M.C."/>
            <person name="Birren B.W."/>
            <person name="Kellis M."/>
            <person name="Cuomo C.A."/>
        </authorList>
    </citation>
    <scope>NUCLEOTIDE SEQUENCE [LARGE SCALE GENOMIC DNA]</scope>
    <source>
        <strain evidence="3">ATCC MYA-3404 / T1</strain>
    </source>
</reference>
<evidence type="ECO:0000259" key="1">
    <source>
        <dbReference type="SMART" id="SM00993"/>
    </source>
</evidence>
<dbReference type="SMART" id="SM00993">
    <property type="entry name" value="YL1_C"/>
    <property type="match status" value="1"/>
</dbReference>
<dbReference type="InterPro" id="IPR046824">
    <property type="entry name" value="Mss51-like_C"/>
</dbReference>
<dbReference type="EMBL" id="GG692404">
    <property type="protein sequence ID" value="EER30457.1"/>
    <property type="molecule type" value="Genomic_DNA"/>
</dbReference>
<dbReference type="Proteomes" id="UP000002037">
    <property type="component" value="Unassembled WGS sequence"/>
</dbReference>
<sequence length="433" mass="50548">MISTSHILPRITAKSSITASATRNMSLFWKVLGMDDSKNKEKERPVYNWDESPYEDIRERAALIRAKALCPVTHKPVNFVCPYSGIPTHHSKEAWEQDKEYHELKKYEKLKKVNLYEHDLRSGRQFTEFVFPKAQERDFLVNLSNWDSFFYTRDFPPMNDEFNLAAATKVMTYPTTISSLLFKHTPFLLEPKGPLTLEGAKSLGALKYSLYPPQLGKSSGTANNSSEEDDETIYKERPMRLFIIGPKMESLLPGYVWKQMGYLFPNTEFEIHLIGPEAHYDRKTMKFSKIDNSNGRALVERFDPQISVHKQTMYWEDVFAMGDLYPFDPYLDCFFLFHPNFNSVDSIHWEKTIATLLETKCPIFITGYNKEDSTKNYKWVTEKFSEDLDILMHECENPFSCTKYDLMNTDPTNPLQLNNQLFGIRGKRYYIDV</sequence>
<dbReference type="Pfam" id="PF20179">
    <property type="entry name" value="MSS51_C"/>
    <property type="match status" value="1"/>
</dbReference>
<organism evidence="2 3">
    <name type="scientific">Candida tropicalis (strain ATCC MYA-3404 / T1)</name>
    <name type="common">Yeast</name>
    <dbReference type="NCBI Taxonomy" id="294747"/>
    <lineage>
        <taxon>Eukaryota</taxon>
        <taxon>Fungi</taxon>
        <taxon>Dikarya</taxon>
        <taxon>Ascomycota</taxon>
        <taxon>Saccharomycotina</taxon>
        <taxon>Pichiomycetes</taxon>
        <taxon>Debaryomycetaceae</taxon>
        <taxon>Candida/Lodderomyces clade</taxon>
        <taxon>Candida</taxon>
    </lineage>
</organism>
<dbReference type="InterPro" id="IPR013272">
    <property type="entry name" value="Vps72/YL1_C"/>
</dbReference>
<protein>
    <recommendedName>
        <fullName evidence="1">Vps72/YL1 C-terminal domain-containing protein</fullName>
    </recommendedName>
</protein>
<name>C5MIG3_CANTT</name>
<dbReference type="eggNOG" id="ENOG502QQBW">
    <property type="taxonomic scope" value="Eukaryota"/>
</dbReference>
<dbReference type="GeneID" id="8300205"/>
<accession>C5MIG3</accession>
<dbReference type="STRING" id="294747.C5MIG3"/>
<dbReference type="VEuPathDB" id="FungiDB:CTRG_05856"/>
<dbReference type="GO" id="GO:0033617">
    <property type="term" value="P:mitochondrial respiratory chain complex IV assembly"/>
    <property type="evidence" value="ECO:0007669"/>
    <property type="project" value="TreeGrafter"/>
</dbReference>
<dbReference type="GO" id="GO:0005739">
    <property type="term" value="C:mitochondrion"/>
    <property type="evidence" value="ECO:0007669"/>
    <property type="project" value="GOC"/>
</dbReference>
<evidence type="ECO:0000313" key="3">
    <source>
        <dbReference type="Proteomes" id="UP000002037"/>
    </source>
</evidence>
<dbReference type="PANTHER" id="PTHR28069">
    <property type="entry name" value="GH20023P"/>
    <property type="match status" value="1"/>
</dbReference>
<evidence type="ECO:0000313" key="2">
    <source>
        <dbReference type="EMBL" id="EER30457.1"/>
    </source>
</evidence>
<proteinExistence type="predicted"/>
<dbReference type="HOGENOM" id="CLU_033072_0_0_1"/>